<dbReference type="CDD" id="cd07067">
    <property type="entry name" value="HP_PGM_like"/>
    <property type="match status" value="1"/>
</dbReference>
<dbReference type="Gene3D" id="3.40.50.1240">
    <property type="entry name" value="Phosphoglycerate mutase-like"/>
    <property type="match status" value="1"/>
</dbReference>
<organism evidence="2 3">
    <name type="scientific">Gordonia hirsuta DSM 44140 = NBRC 16056</name>
    <dbReference type="NCBI Taxonomy" id="1121927"/>
    <lineage>
        <taxon>Bacteria</taxon>
        <taxon>Bacillati</taxon>
        <taxon>Actinomycetota</taxon>
        <taxon>Actinomycetes</taxon>
        <taxon>Mycobacteriales</taxon>
        <taxon>Gordoniaceae</taxon>
        <taxon>Gordonia</taxon>
    </lineage>
</organism>
<evidence type="ECO:0000313" key="2">
    <source>
        <dbReference type="EMBL" id="GAC57812.1"/>
    </source>
</evidence>
<dbReference type="InterPro" id="IPR029033">
    <property type="entry name" value="His_PPase_superfam"/>
</dbReference>
<keyword evidence="1" id="KW-0378">Hydrolase</keyword>
<evidence type="ECO:0000256" key="1">
    <source>
        <dbReference type="ARBA" id="ARBA00022801"/>
    </source>
</evidence>
<reference evidence="2 3" key="1">
    <citation type="submission" date="2012-12" db="EMBL/GenBank/DDBJ databases">
        <title>Whole genome shotgun sequence of Gordonia hirsuta NBRC 16056.</title>
        <authorList>
            <person name="Isaki-Nakamura S."/>
            <person name="Hosoyama A."/>
            <person name="Tsuchikane K."/>
            <person name="Katsumata H."/>
            <person name="Baba S."/>
            <person name="Yamazaki S."/>
            <person name="Fujita N."/>
        </authorList>
    </citation>
    <scope>NUCLEOTIDE SEQUENCE [LARGE SCALE GENOMIC DNA]</scope>
    <source>
        <strain evidence="2 3">NBRC 16056</strain>
    </source>
</reference>
<dbReference type="eggNOG" id="COG0406">
    <property type="taxonomic scope" value="Bacteria"/>
</dbReference>
<name>L7LCK5_9ACTN</name>
<dbReference type="OrthoDB" id="280692at2"/>
<dbReference type="Pfam" id="PF00300">
    <property type="entry name" value="His_Phos_1"/>
    <property type="match status" value="1"/>
</dbReference>
<accession>L7LCK5</accession>
<dbReference type="AlphaFoldDB" id="L7LCK5"/>
<dbReference type="EMBL" id="BANT01000025">
    <property type="protein sequence ID" value="GAC57812.1"/>
    <property type="molecule type" value="Genomic_DNA"/>
</dbReference>
<keyword evidence="3" id="KW-1185">Reference proteome</keyword>
<dbReference type="PANTHER" id="PTHR20935:SF0">
    <property type="entry name" value="SERINE_THREONINE-PROTEIN PHOSPHATASE PGAM5, MITOCHONDRIAL"/>
    <property type="match status" value="1"/>
</dbReference>
<dbReference type="SMART" id="SM00855">
    <property type="entry name" value="PGAM"/>
    <property type="match status" value="1"/>
</dbReference>
<sequence>MGVLYLVRHGQAPAHAYAAEPVAADAPGLTDLGFVQARHTGLELARQVPEFTATVSGALPRQQATLTGVMEAFEGAPDPLVDPGWDEYTIPALPGAPTTEMYTNPAAYQQMLDAALARWTAGAEHGGESYADYIARMNAAAGRAVDLAGSGQTVLVVSSAGTITALLARLWGVPPEQWPIMARAMVNASITKLLVGRRGLTVVSMNEHGHLSARDVGLATFR</sequence>
<dbReference type="Proteomes" id="UP000053405">
    <property type="component" value="Unassembled WGS sequence"/>
</dbReference>
<dbReference type="GO" id="GO:0016787">
    <property type="term" value="F:hydrolase activity"/>
    <property type="evidence" value="ECO:0007669"/>
    <property type="project" value="UniProtKB-KW"/>
</dbReference>
<dbReference type="RefSeq" id="WP_005940705.1">
    <property type="nucleotide sequence ID" value="NZ_ATVK01000013.1"/>
</dbReference>
<dbReference type="InterPro" id="IPR051021">
    <property type="entry name" value="Mito_Ser/Thr_phosphatase"/>
</dbReference>
<gene>
    <name evidence="2" type="ORF">GOHSU_25_00470</name>
</gene>
<dbReference type="SUPFAM" id="SSF53254">
    <property type="entry name" value="Phosphoglycerate mutase-like"/>
    <property type="match status" value="1"/>
</dbReference>
<comment type="caution">
    <text evidence="2">The sequence shown here is derived from an EMBL/GenBank/DDBJ whole genome shotgun (WGS) entry which is preliminary data.</text>
</comment>
<dbReference type="PANTHER" id="PTHR20935">
    <property type="entry name" value="PHOSPHOGLYCERATE MUTASE-RELATED"/>
    <property type="match status" value="1"/>
</dbReference>
<protein>
    <submittedName>
        <fullName evidence="2">Phosphoglycerate mutase family protein</fullName>
    </submittedName>
</protein>
<dbReference type="STRING" id="1121927.GOHSU_25_00470"/>
<dbReference type="InterPro" id="IPR013078">
    <property type="entry name" value="His_Pase_superF_clade-1"/>
</dbReference>
<proteinExistence type="predicted"/>
<evidence type="ECO:0000313" key="3">
    <source>
        <dbReference type="Proteomes" id="UP000053405"/>
    </source>
</evidence>